<accession>Q2WER8</accession>
<reference evidence="1 2" key="1">
    <citation type="journal article" date="2002" name="Virology">
        <title>Sequence analysis of the complete genome of an iridovirus isolated from the tiger frog.</title>
        <authorList>
            <person name="He J.G."/>
            <person name="Lu L."/>
            <person name="Deng M."/>
            <person name="He H.H."/>
            <person name="Weng S.P."/>
            <person name="Wang X.H."/>
            <person name="Zhou S.Y."/>
            <person name="Long Q.X."/>
            <person name="Wang X.Z."/>
            <person name="Chan S.M."/>
        </authorList>
    </citation>
    <scope>NUCLEOTIDE SEQUENCE [LARGE SCALE GENOMIC DNA]</scope>
</reference>
<sequence>MAVKTFHRFKTFYILMGLSLFGVHQAPLGGVLKQVVSGVRVG</sequence>
<protein>
    <submittedName>
        <fullName evidence="1">Uncharacterized protein</fullName>
    </submittedName>
</protein>
<evidence type="ECO:0000313" key="1">
    <source>
        <dbReference type="EMBL" id="ABB92323.1"/>
    </source>
</evidence>
<proteinExistence type="predicted"/>
<organism evidence="1 2">
    <name type="scientific">Rana tigrina ranavirus</name>
    <dbReference type="NCBI Taxonomy" id="160691"/>
    <lineage>
        <taxon>Viruses</taxon>
        <taxon>Varidnaviria</taxon>
        <taxon>Bamfordvirae</taxon>
        <taxon>Nucleocytoviricota</taxon>
        <taxon>Megaviricetes</taxon>
        <taxon>Pimascovirales</taxon>
        <taxon>Pimascovirales incertae sedis</taxon>
        <taxon>Iridoviridae</taxon>
        <taxon>Alphairidovirinae</taxon>
        <taxon>Ranavirus</taxon>
        <taxon>Ranavirus rana1</taxon>
        <taxon>Frog virus 3</taxon>
    </lineage>
</organism>
<evidence type="ECO:0000313" key="2">
    <source>
        <dbReference type="Proteomes" id="UP000112308"/>
    </source>
</evidence>
<organismHost>
    <name type="scientific">Hoplobatrachus tigerinus</name>
    <name type="common">Indian bullfrog</name>
    <name type="synonym">Rana tigerina</name>
    <dbReference type="NCBI Taxonomy" id="103373"/>
</organismHost>
<dbReference type="EMBL" id="AF389451">
    <property type="protein sequence ID" value="ABB92323.1"/>
    <property type="molecule type" value="Genomic_DNA"/>
</dbReference>
<name>Q2WER8_RTRV</name>
<dbReference type="Proteomes" id="UP000112308">
    <property type="component" value="Segment"/>
</dbReference>